<feature type="domain" description="Peptidoglycan binding-like" evidence="1">
    <location>
        <begin position="68"/>
        <end position="117"/>
    </location>
</feature>
<proteinExistence type="predicted"/>
<dbReference type="GO" id="GO:0140096">
    <property type="term" value="F:catalytic activity, acting on a protein"/>
    <property type="evidence" value="ECO:0007669"/>
    <property type="project" value="UniProtKB-ARBA"/>
</dbReference>
<dbReference type="Gene3D" id="1.10.101.10">
    <property type="entry name" value="PGBD-like superfamily/PGBD"/>
    <property type="match status" value="1"/>
</dbReference>
<reference evidence="3 4" key="1">
    <citation type="submission" date="2018-02" db="EMBL/GenBank/DDBJ databases">
        <title>Draft genome of wild Prunus yedoensis var. nudiflora.</title>
        <authorList>
            <person name="Baek S."/>
            <person name="Kim J.-H."/>
            <person name="Choi K."/>
            <person name="Kim G.-B."/>
            <person name="Cho A."/>
            <person name="Jang H."/>
            <person name="Shin C.-H."/>
            <person name="Yu H.-J."/>
            <person name="Mun J.-H."/>
        </authorList>
    </citation>
    <scope>NUCLEOTIDE SEQUENCE [LARGE SCALE GENOMIC DNA]</scope>
    <source>
        <strain evidence="4">cv. Jeju island</strain>
        <tissue evidence="3">Leaf</tissue>
    </source>
</reference>
<name>A0A314XRQ3_PRUYE</name>
<dbReference type="InterPro" id="IPR002477">
    <property type="entry name" value="Peptidoglycan-bd-like"/>
</dbReference>
<evidence type="ECO:0000313" key="4">
    <source>
        <dbReference type="Proteomes" id="UP000250321"/>
    </source>
</evidence>
<comment type="caution">
    <text evidence="3">The sequence shown here is derived from an EMBL/GenBank/DDBJ whole genome shotgun (WGS) entry which is preliminary data.</text>
</comment>
<dbReference type="AlphaFoldDB" id="A0A314XRQ3"/>
<keyword evidence="4" id="KW-1185">Reference proteome</keyword>
<dbReference type="OrthoDB" id="1001489at2759"/>
<evidence type="ECO:0000313" key="3">
    <source>
        <dbReference type="EMBL" id="PQP93983.1"/>
    </source>
</evidence>
<dbReference type="EMBL" id="PJQY01002401">
    <property type="protein sequence ID" value="PQP93983.1"/>
    <property type="molecule type" value="Genomic_DNA"/>
</dbReference>
<evidence type="ECO:0000259" key="2">
    <source>
        <dbReference type="Pfam" id="PF13877"/>
    </source>
</evidence>
<dbReference type="Pfam" id="PF13877">
    <property type="entry name" value="RPAP3_C"/>
    <property type="match status" value="1"/>
</dbReference>
<protein>
    <recommendedName>
        <fullName evidence="5">Peptidoglycan binding-like domain-containing protein</fullName>
    </recommendedName>
</protein>
<evidence type="ECO:0000259" key="1">
    <source>
        <dbReference type="Pfam" id="PF01471"/>
    </source>
</evidence>
<accession>A0A314XRQ3</accession>
<dbReference type="InterPro" id="IPR036366">
    <property type="entry name" value="PGBDSf"/>
</dbReference>
<feature type="domain" description="RNA-polymerase II-associated protein 3-like C-terminal" evidence="2">
    <location>
        <begin position="4"/>
        <end position="28"/>
    </location>
</feature>
<dbReference type="Pfam" id="PF01471">
    <property type="entry name" value="PG_binding_1"/>
    <property type="match status" value="1"/>
</dbReference>
<dbReference type="InterPro" id="IPR025986">
    <property type="entry name" value="RPAP3-like_C"/>
</dbReference>
<gene>
    <name evidence="3" type="ORF">Pyn_10479</name>
</gene>
<dbReference type="InterPro" id="IPR036365">
    <property type="entry name" value="PGBD-like_sf"/>
</dbReference>
<sequence>MDLAVNYLENLTRVPRFDTLIMFLSSTDNAEYTYINVEEIEGVSTVSEVKEKKKSRNALRKGLEGEEEALQKLGFYSGEEDMEFSSFSSGTEHAVKTWQASLDAPQDGIVTAELLEELYTVAQIKGLDNKGNTLTATQKENTNGAAVTSTTEISEVQQTLVKEGVTNVGI</sequence>
<dbReference type="Proteomes" id="UP000250321">
    <property type="component" value="Unassembled WGS sequence"/>
</dbReference>
<dbReference type="SUPFAM" id="SSF47090">
    <property type="entry name" value="PGBD-like"/>
    <property type="match status" value="1"/>
</dbReference>
<dbReference type="STRING" id="2094558.A0A314XRQ3"/>
<evidence type="ECO:0008006" key="5">
    <source>
        <dbReference type="Google" id="ProtNLM"/>
    </source>
</evidence>
<organism evidence="3 4">
    <name type="scientific">Prunus yedoensis var. nudiflora</name>
    <dbReference type="NCBI Taxonomy" id="2094558"/>
    <lineage>
        <taxon>Eukaryota</taxon>
        <taxon>Viridiplantae</taxon>
        <taxon>Streptophyta</taxon>
        <taxon>Embryophyta</taxon>
        <taxon>Tracheophyta</taxon>
        <taxon>Spermatophyta</taxon>
        <taxon>Magnoliopsida</taxon>
        <taxon>eudicotyledons</taxon>
        <taxon>Gunneridae</taxon>
        <taxon>Pentapetalae</taxon>
        <taxon>rosids</taxon>
        <taxon>fabids</taxon>
        <taxon>Rosales</taxon>
        <taxon>Rosaceae</taxon>
        <taxon>Amygdaloideae</taxon>
        <taxon>Amygdaleae</taxon>
        <taxon>Prunus</taxon>
    </lineage>
</organism>